<dbReference type="EMBL" id="VSSQ01000007">
    <property type="protein sequence ID" value="MPL58626.1"/>
    <property type="molecule type" value="Genomic_DNA"/>
</dbReference>
<protein>
    <submittedName>
        <fullName evidence="1">Uncharacterized protein</fullName>
    </submittedName>
</protein>
<organism evidence="1">
    <name type="scientific">bioreactor metagenome</name>
    <dbReference type="NCBI Taxonomy" id="1076179"/>
    <lineage>
        <taxon>unclassified sequences</taxon>
        <taxon>metagenomes</taxon>
        <taxon>ecological metagenomes</taxon>
    </lineage>
</organism>
<dbReference type="AlphaFoldDB" id="A0A644SVF2"/>
<sequence length="134" mass="15529">MRIPYEKIDHDIIPLIKAMNNCGYIKTLGCCIGHEINKPSEVIFKVIDEKQWQLIMPSILLLNSLLRNANIDVYQWYRLDCDNQHITDWLFKIEVHPGIISITEELRIKKDIIDKLVGILKDDRVAAPSSFAKV</sequence>
<evidence type="ECO:0000313" key="1">
    <source>
        <dbReference type="EMBL" id="MPL58626.1"/>
    </source>
</evidence>
<comment type="caution">
    <text evidence="1">The sequence shown here is derived from an EMBL/GenBank/DDBJ whole genome shotgun (WGS) entry which is preliminary data.</text>
</comment>
<proteinExistence type="predicted"/>
<gene>
    <name evidence="1" type="ORF">SDC9_04160</name>
</gene>
<accession>A0A644SVF2</accession>
<reference evidence="1" key="1">
    <citation type="submission" date="2019-08" db="EMBL/GenBank/DDBJ databases">
        <authorList>
            <person name="Kucharzyk K."/>
            <person name="Murdoch R.W."/>
            <person name="Higgins S."/>
            <person name="Loffler F."/>
        </authorList>
    </citation>
    <scope>NUCLEOTIDE SEQUENCE</scope>
</reference>
<name>A0A644SVF2_9ZZZZ</name>